<evidence type="ECO:0000256" key="1">
    <source>
        <dbReference type="SAM" id="MobiDB-lite"/>
    </source>
</evidence>
<gene>
    <name evidence="2" type="ORF">TBRA_LOCUS8344</name>
</gene>
<sequence>ITAPTYTSAYLIPQYNYVPTPQKQQIGPWTLKRNAEKRELSKNQTILGHMQVTIIFSIRCNLAKSTIVKHSRFINLGARIRGDKVLSFKHFHTKSPIMSKKISTLSQPSAFDTEYKLFCAASRVRRALLPPHRTMVYVATVFFPLHIRLYMCSFFNVRERTHNGEAFQKESRPREGSNPRHRLGSASCFVTDARAAAFGGCYIYLYTSRGGLSCVSAGELQRQWQQQRRWQPPSRLLDVSGGGACPSGRIPGRSWREKRAGTSPANPRAAHGFRETTTMASSVRSQQQHQQHFSKVNIKARHVKSESSRKRESFECCYRAESSRNKRRQRVRASTWLLYSEQAQSAESSTDDKKCPTDSNFHLQDHPLWHQATLYASARKFTSRALDDSSAELVDPITRIYALCAARGRATVYTTGARAHRSTTHYSIDASKPWRFIPAPCKGKEPYIKGLHPELVMERDLDLNEHILILAEMKSHREKPLKSIYTTYGCDGLVSAVAQLQKQHCPRRLQVLPRISFFQRRVRSRSRAYTDTSLPTSIDLHSPAAVVARAMRAEAARVFCSRSSSSSSNVSGTDVVVRNDFLITRSVHSAATIRKHILILMLRARNVHDHTYMRGPHPAEQFLCIYLVNSVNV</sequence>
<reference evidence="2 3" key="1">
    <citation type="submission" date="2020-02" db="EMBL/GenBank/DDBJ databases">
        <authorList>
            <person name="Ferguson B K."/>
        </authorList>
    </citation>
    <scope>NUCLEOTIDE SEQUENCE [LARGE SCALE GENOMIC DNA]</scope>
</reference>
<evidence type="ECO:0000313" key="3">
    <source>
        <dbReference type="Proteomes" id="UP000479190"/>
    </source>
</evidence>
<dbReference type="EMBL" id="CADCXV010000817">
    <property type="protein sequence ID" value="CAB0036477.1"/>
    <property type="molecule type" value="Genomic_DNA"/>
</dbReference>
<evidence type="ECO:0000313" key="2">
    <source>
        <dbReference type="EMBL" id="CAB0036477.1"/>
    </source>
</evidence>
<name>A0A6H5IJ03_9HYME</name>
<protein>
    <submittedName>
        <fullName evidence="2">Uncharacterized protein</fullName>
    </submittedName>
</protein>
<feature type="non-terminal residue" evidence="2">
    <location>
        <position position="1"/>
    </location>
</feature>
<feature type="region of interest" description="Disordered" evidence="1">
    <location>
        <begin position="248"/>
        <end position="270"/>
    </location>
</feature>
<proteinExistence type="predicted"/>
<keyword evidence="3" id="KW-1185">Reference proteome</keyword>
<organism evidence="2 3">
    <name type="scientific">Trichogramma brassicae</name>
    <dbReference type="NCBI Taxonomy" id="86971"/>
    <lineage>
        <taxon>Eukaryota</taxon>
        <taxon>Metazoa</taxon>
        <taxon>Ecdysozoa</taxon>
        <taxon>Arthropoda</taxon>
        <taxon>Hexapoda</taxon>
        <taxon>Insecta</taxon>
        <taxon>Pterygota</taxon>
        <taxon>Neoptera</taxon>
        <taxon>Endopterygota</taxon>
        <taxon>Hymenoptera</taxon>
        <taxon>Apocrita</taxon>
        <taxon>Proctotrupomorpha</taxon>
        <taxon>Chalcidoidea</taxon>
        <taxon>Trichogrammatidae</taxon>
        <taxon>Trichogramma</taxon>
    </lineage>
</organism>
<dbReference type="AlphaFoldDB" id="A0A6H5IJ03"/>
<accession>A0A6H5IJ03</accession>
<dbReference type="Proteomes" id="UP000479190">
    <property type="component" value="Unassembled WGS sequence"/>
</dbReference>